<evidence type="ECO:0000313" key="1">
    <source>
        <dbReference type="EMBL" id="GFC77949.1"/>
    </source>
</evidence>
<proteinExistence type="predicted"/>
<name>A0A699QS23_TANCI</name>
<accession>A0A699QS23</accession>
<dbReference type="EMBL" id="BKCJ011063406">
    <property type="protein sequence ID" value="GFC77949.1"/>
    <property type="molecule type" value="Genomic_DNA"/>
</dbReference>
<gene>
    <name evidence="1" type="ORF">Tci_849919</name>
</gene>
<reference evidence="1" key="1">
    <citation type="journal article" date="2019" name="Sci. Rep.">
        <title>Draft genome of Tanacetum cinerariifolium, the natural source of mosquito coil.</title>
        <authorList>
            <person name="Yamashiro T."/>
            <person name="Shiraishi A."/>
            <person name="Satake H."/>
            <person name="Nakayama K."/>
        </authorList>
    </citation>
    <scope>NUCLEOTIDE SEQUENCE</scope>
</reference>
<protein>
    <submittedName>
        <fullName evidence="1">Uncharacterized protein</fullName>
    </submittedName>
</protein>
<organism evidence="1">
    <name type="scientific">Tanacetum cinerariifolium</name>
    <name type="common">Dalmatian daisy</name>
    <name type="synonym">Chrysanthemum cinerariifolium</name>
    <dbReference type="NCBI Taxonomy" id="118510"/>
    <lineage>
        <taxon>Eukaryota</taxon>
        <taxon>Viridiplantae</taxon>
        <taxon>Streptophyta</taxon>
        <taxon>Embryophyta</taxon>
        <taxon>Tracheophyta</taxon>
        <taxon>Spermatophyta</taxon>
        <taxon>Magnoliopsida</taxon>
        <taxon>eudicotyledons</taxon>
        <taxon>Gunneridae</taxon>
        <taxon>Pentapetalae</taxon>
        <taxon>asterids</taxon>
        <taxon>campanulids</taxon>
        <taxon>Asterales</taxon>
        <taxon>Asteraceae</taxon>
        <taxon>Asteroideae</taxon>
        <taxon>Anthemideae</taxon>
        <taxon>Anthemidinae</taxon>
        <taxon>Tanacetum</taxon>
    </lineage>
</organism>
<dbReference type="AlphaFoldDB" id="A0A699QS23"/>
<feature type="non-terminal residue" evidence="1">
    <location>
        <position position="1"/>
    </location>
</feature>
<sequence length="70" mass="7773">YNAIPPPHTGLFMHPKLDLSYIGLEEFTSESAVETINAKTSEEVPKVVKKDNGAPIIEDWKSNDEDKSVT</sequence>
<comment type="caution">
    <text evidence="1">The sequence shown here is derived from an EMBL/GenBank/DDBJ whole genome shotgun (WGS) entry which is preliminary data.</text>
</comment>